<comment type="similarity">
    <text evidence="8">Belongs to the V-ATPase proteolipid subunit family.</text>
</comment>
<feature type="transmembrane region" description="Helical" evidence="8">
    <location>
        <begin position="110"/>
        <end position="130"/>
    </location>
</feature>
<keyword evidence="2 8" id="KW-0813">Transport</keyword>
<feature type="transmembrane region" description="Helical" evidence="8">
    <location>
        <begin position="203"/>
        <end position="221"/>
    </location>
</feature>
<organism evidence="9 10">
    <name type="scientific">Natranaerovirga hydrolytica</name>
    <dbReference type="NCBI Taxonomy" id="680378"/>
    <lineage>
        <taxon>Bacteria</taxon>
        <taxon>Bacillati</taxon>
        <taxon>Bacillota</taxon>
        <taxon>Clostridia</taxon>
        <taxon>Lachnospirales</taxon>
        <taxon>Natranaerovirgaceae</taxon>
        <taxon>Natranaerovirga</taxon>
    </lineage>
</organism>
<dbReference type="Proteomes" id="UP000294545">
    <property type="component" value="Unassembled WGS sequence"/>
</dbReference>
<dbReference type="AlphaFoldDB" id="A0A4R1MT61"/>
<keyword evidence="6 8" id="KW-0406">Ion transport</keyword>
<dbReference type="GO" id="GO:0033179">
    <property type="term" value="C:proton-transporting V-type ATPase, V0 domain"/>
    <property type="evidence" value="ECO:0007669"/>
    <property type="project" value="InterPro"/>
</dbReference>
<gene>
    <name evidence="9" type="ORF">EDC19_1322</name>
</gene>
<comment type="caution">
    <text evidence="9">The sequence shown here is derived from an EMBL/GenBank/DDBJ whole genome shotgun (WGS) entry which is preliminary data.</text>
</comment>
<comment type="caution">
    <text evidence="8">Lacks conserved residue(s) required for the propagation of feature annotation.</text>
</comment>
<feature type="transmembrane region" description="Helical" evidence="8">
    <location>
        <begin position="41"/>
        <end position="62"/>
    </location>
</feature>
<feature type="transmembrane region" description="Helical" evidence="8">
    <location>
        <begin position="142"/>
        <end position="159"/>
    </location>
</feature>
<dbReference type="RefSeq" id="WP_132282056.1">
    <property type="nucleotide sequence ID" value="NZ_SMGQ01000012.1"/>
</dbReference>
<keyword evidence="3" id="KW-1003">Cell membrane</keyword>
<feature type="transmembrane region" description="Helical" evidence="8">
    <location>
        <begin position="82"/>
        <end position="104"/>
    </location>
</feature>
<keyword evidence="10" id="KW-1185">Reference proteome</keyword>
<dbReference type="GO" id="GO:0046961">
    <property type="term" value="F:proton-transporting ATPase activity, rotational mechanism"/>
    <property type="evidence" value="ECO:0007669"/>
    <property type="project" value="InterPro"/>
</dbReference>
<dbReference type="PANTHER" id="PTHR30250">
    <property type="entry name" value="PST FAMILY PREDICTED COLANIC ACID TRANSPORTER"/>
    <property type="match status" value="1"/>
</dbReference>
<proteinExistence type="inferred from homology"/>
<accession>A0A4R1MT61</accession>
<dbReference type="PANTHER" id="PTHR30250:SF11">
    <property type="entry name" value="O-ANTIGEN TRANSPORTER-RELATED"/>
    <property type="match status" value="1"/>
</dbReference>
<dbReference type="PRINTS" id="PR00122">
    <property type="entry name" value="VACATPASE"/>
</dbReference>
<dbReference type="GO" id="GO:0005886">
    <property type="term" value="C:plasma membrane"/>
    <property type="evidence" value="ECO:0007669"/>
    <property type="project" value="UniProtKB-SubCell"/>
</dbReference>
<sequence>MNKRKIIIDSILSIIASAIPIIVLQLIVLPIVGLKLGDTEYGIAVTLISMATLFSLPFGNVLNNIRLLMDVEYKDKNISGDFNILVFSSIVINAIIMVIGTIYYENSFSLISILLVVIFSGLNILREYLIVTFRIIINYKSILINNIILGIGYLFGLLVFSYLGYWQLIYVFGASFSLAYINKKSNLLKEGFVKTKLFKKTTYKSLILFISIFMKSLLNYADKLILFPLLGPSAVSVYYSATLMGKIISMAITPISGVMLSYLAKMSRFKMKDFILMVSLVSIVGFLGYFIILIVSEPILNLLYPHWADESLSLIHITTATAIVGVITSVIHPVILRFNHINWQLFINFINLVIYVVCVMIFYNLYGLIGFCLGMLIASLIKLLIMIFVFVYNYTQYSPLGN</sequence>
<evidence type="ECO:0000256" key="2">
    <source>
        <dbReference type="ARBA" id="ARBA00022448"/>
    </source>
</evidence>
<keyword evidence="7 8" id="KW-0472">Membrane</keyword>
<evidence type="ECO:0000313" key="10">
    <source>
        <dbReference type="Proteomes" id="UP000294545"/>
    </source>
</evidence>
<feature type="transmembrane region" description="Helical" evidence="8">
    <location>
        <begin position="274"/>
        <end position="295"/>
    </location>
</feature>
<feature type="transmembrane region" description="Helical" evidence="8">
    <location>
        <begin position="343"/>
        <end position="362"/>
    </location>
</feature>
<comment type="subcellular location">
    <subcellularLocation>
        <location evidence="1">Cell membrane</location>
        <topology evidence="1">Multi-pass membrane protein</topology>
    </subcellularLocation>
</comment>
<evidence type="ECO:0000256" key="5">
    <source>
        <dbReference type="ARBA" id="ARBA00022989"/>
    </source>
</evidence>
<feature type="transmembrane region" description="Helical" evidence="8">
    <location>
        <begin position="241"/>
        <end position="262"/>
    </location>
</feature>
<evidence type="ECO:0000256" key="6">
    <source>
        <dbReference type="ARBA" id="ARBA00023065"/>
    </source>
</evidence>
<dbReference type="EMBL" id="SMGQ01000012">
    <property type="protein sequence ID" value="TCK93143.1"/>
    <property type="molecule type" value="Genomic_DNA"/>
</dbReference>
<protein>
    <recommendedName>
        <fullName evidence="11">O-antigen/teichoic acid export membrane protein</fullName>
    </recommendedName>
</protein>
<evidence type="ECO:0000256" key="4">
    <source>
        <dbReference type="ARBA" id="ARBA00022692"/>
    </source>
</evidence>
<evidence type="ECO:0000256" key="7">
    <source>
        <dbReference type="ARBA" id="ARBA00023136"/>
    </source>
</evidence>
<evidence type="ECO:0000256" key="8">
    <source>
        <dbReference type="RuleBase" id="RU363060"/>
    </source>
</evidence>
<feature type="transmembrane region" description="Helical" evidence="8">
    <location>
        <begin position="368"/>
        <end position="392"/>
    </location>
</feature>
<dbReference type="InterPro" id="IPR000245">
    <property type="entry name" value="ATPase_proteolipid_csu"/>
</dbReference>
<feature type="transmembrane region" description="Helical" evidence="8">
    <location>
        <begin position="7"/>
        <end position="29"/>
    </location>
</feature>
<dbReference type="OrthoDB" id="2678093at2"/>
<keyword evidence="4 8" id="KW-0812">Transmembrane</keyword>
<evidence type="ECO:0000256" key="1">
    <source>
        <dbReference type="ARBA" id="ARBA00004651"/>
    </source>
</evidence>
<dbReference type="InterPro" id="IPR050833">
    <property type="entry name" value="Poly_Biosynth_Transport"/>
</dbReference>
<feature type="transmembrane region" description="Helical" evidence="8">
    <location>
        <begin position="165"/>
        <end position="182"/>
    </location>
</feature>
<evidence type="ECO:0008006" key="11">
    <source>
        <dbReference type="Google" id="ProtNLM"/>
    </source>
</evidence>
<evidence type="ECO:0000313" key="9">
    <source>
        <dbReference type="EMBL" id="TCK93143.1"/>
    </source>
</evidence>
<keyword evidence="5 8" id="KW-1133">Transmembrane helix</keyword>
<reference evidence="9 10" key="1">
    <citation type="submission" date="2019-03" db="EMBL/GenBank/DDBJ databases">
        <title>Genomic Encyclopedia of Type Strains, Phase IV (KMG-IV): sequencing the most valuable type-strain genomes for metagenomic binning, comparative biology and taxonomic classification.</title>
        <authorList>
            <person name="Goeker M."/>
        </authorList>
    </citation>
    <scope>NUCLEOTIDE SEQUENCE [LARGE SCALE GENOMIC DNA]</scope>
    <source>
        <strain evidence="9 10">DSM 24176</strain>
    </source>
</reference>
<feature type="transmembrane region" description="Helical" evidence="8">
    <location>
        <begin position="315"/>
        <end position="336"/>
    </location>
</feature>
<evidence type="ECO:0000256" key="3">
    <source>
        <dbReference type="ARBA" id="ARBA00022475"/>
    </source>
</evidence>
<name>A0A4R1MT61_9FIRM</name>